<proteinExistence type="predicted"/>
<evidence type="ECO:0000313" key="2">
    <source>
        <dbReference type="WBParaSite" id="PEQ_0000264701-mRNA-1"/>
    </source>
</evidence>
<keyword evidence="1" id="KW-1185">Reference proteome</keyword>
<sequence length="113" mass="12501">MFALGDVSENIEDDELEDKEANCKDVLSRAIKRQRLENGTLNCLHKNGGSSAALVNGDVSTRSPSTESNLGVIVHNNGVRDFVCIGCALHRRHTCQPRARDRSGRYFVLYPTL</sequence>
<evidence type="ECO:0000313" key="1">
    <source>
        <dbReference type="Proteomes" id="UP000887564"/>
    </source>
</evidence>
<dbReference type="WBParaSite" id="PEQ_0000264701-mRNA-1">
    <property type="protein sequence ID" value="PEQ_0000264701-mRNA-1"/>
    <property type="gene ID" value="PEQ_0000264701"/>
</dbReference>
<dbReference type="AlphaFoldDB" id="A0A914RLB9"/>
<protein>
    <submittedName>
        <fullName evidence="2">Uncharacterized protein</fullName>
    </submittedName>
</protein>
<name>A0A914RLB9_PAREQ</name>
<accession>A0A914RLB9</accession>
<dbReference type="Proteomes" id="UP000887564">
    <property type="component" value="Unplaced"/>
</dbReference>
<organism evidence="1 2">
    <name type="scientific">Parascaris equorum</name>
    <name type="common">Equine roundworm</name>
    <dbReference type="NCBI Taxonomy" id="6256"/>
    <lineage>
        <taxon>Eukaryota</taxon>
        <taxon>Metazoa</taxon>
        <taxon>Ecdysozoa</taxon>
        <taxon>Nematoda</taxon>
        <taxon>Chromadorea</taxon>
        <taxon>Rhabditida</taxon>
        <taxon>Spirurina</taxon>
        <taxon>Ascaridomorpha</taxon>
        <taxon>Ascaridoidea</taxon>
        <taxon>Ascarididae</taxon>
        <taxon>Parascaris</taxon>
    </lineage>
</organism>
<reference evidence="2" key="1">
    <citation type="submission" date="2022-11" db="UniProtKB">
        <authorList>
            <consortium name="WormBaseParasite"/>
        </authorList>
    </citation>
    <scope>IDENTIFICATION</scope>
</reference>